<dbReference type="InterPro" id="IPR009057">
    <property type="entry name" value="Homeodomain-like_sf"/>
</dbReference>
<keyword evidence="2" id="KW-0808">Transferase</keyword>
<gene>
    <name evidence="2" type="primary">Setmar_27</name>
    <name evidence="2" type="ORF">G6Z78_0012870</name>
</gene>
<keyword evidence="3" id="KW-1185">Reference proteome</keyword>
<comment type="subcellular location">
    <subcellularLocation>
        <location evidence="1">Nucleus</location>
    </subcellularLocation>
</comment>
<dbReference type="Proteomes" id="UP000668214">
    <property type="component" value="Unassembled WGS sequence"/>
</dbReference>
<dbReference type="SUPFAM" id="SSF46689">
    <property type="entry name" value="Homeodomain-like"/>
    <property type="match status" value="1"/>
</dbReference>
<protein>
    <submittedName>
        <fullName evidence="2">SETMR methyltransferase</fullName>
    </submittedName>
</protein>
<name>A0A836J6T5_9HYME</name>
<evidence type="ECO:0000256" key="1">
    <source>
        <dbReference type="ARBA" id="ARBA00004123"/>
    </source>
</evidence>
<reference evidence="2" key="1">
    <citation type="submission" date="2020-02" db="EMBL/GenBank/DDBJ databases">
        <title>Relaxed selection underlies rapid genomic changes in the transitions from sociality to social parasitism in ants.</title>
        <authorList>
            <person name="Bi X."/>
        </authorList>
    </citation>
    <scope>NUCLEOTIDE SEQUENCE</scope>
    <source>
        <strain evidence="2">BGI-DK2014c</strain>
        <tissue evidence="2">Whole body</tissue>
    </source>
</reference>
<feature type="non-terminal residue" evidence="2">
    <location>
        <position position="318"/>
    </location>
</feature>
<dbReference type="PANTHER" id="PTHR46060">
    <property type="entry name" value="MARINER MOS1 TRANSPOSASE-LIKE PROTEIN"/>
    <property type="match status" value="1"/>
</dbReference>
<comment type="caution">
    <text evidence="2">The sequence shown here is derived from an EMBL/GenBank/DDBJ whole genome shotgun (WGS) entry which is preliminary data.</text>
</comment>
<proteinExistence type="predicted"/>
<accession>A0A836J6T5</accession>
<organism evidence="2 3">
    <name type="scientific">Pseudoatta argentina</name>
    <dbReference type="NCBI Taxonomy" id="621737"/>
    <lineage>
        <taxon>Eukaryota</taxon>
        <taxon>Metazoa</taxon>
        <taxon>Ecdysozoa</taxon>
        <taxon>Arthropoda</taxon>
        <taxon>Hexapoda</taxon>
        <taxon>Insecta</taxon>
        <taxon>Pterygota</taxon>
        <taxon>Neoptera</taxon>
        <taxon>Endopterygota</taxon>
        <taxon>Hymenoptera</taxon>
        <taxon>Apocrita</taxon>
        <taxon>Aculeata</taxon>
        <taxon>Formicoidea</taxon>
        <taxon>Formicidae</taxon>
        <taxon>Myrmicinae</taxon>
        <taxon>Pseudoatta</taxon>
    </lineage>
</organism>
<sequence>MSIQSPAKCEIRSVIRYLVWKGKTPVEVYNEVKTAYGDKGMYRTSVLKWCREFKNGRTSVYDDQRSGRPSILTDDIVEKIENALRDDRRLTVDELSAMFPQISRSLLHETIVETLGYRKLSARWVPKQLTDQHKLNRVEAGQEFLRRYKLHGDEFLRSIVTGDETWVENLKARTRLIGRIKRLHVVEGFHQETQMIRKLLSGPIQHDYYGWGVSRVRLKEENCCVEYVSRAMLGTRELEKKERKKEKADDTRAALPVIFPAFDASSSQSPAVKRRYLASSNEKFARQNENALVERKVFRRTRQNGANTRCGRSTTFEF</sequence>
<feature type="non-terminal residue" evidence="2">
    <location>
        <position position="1"/>
    </location>
</feature>
<evidence type="ECO:0000313" key="3">
    <source>
        <dbReference type="Proteomes" id="UP000668214"/>
    </source>
</evidence>
<dbReference type="GO" id="GO:0005634">
    <property type="term" value="C:nucleus"/>
    <property type="evidence" value="ECO:0007669"/>
    <property type="project" value="UniProtKB-SubCell"/>
</dbReference>
<dbReference type="InterPro" id="IPR052709">
    <property type="entry name" value="Transposase-MT_Hybrid"/>
</dbReference>
<dbReference type="PANTHER" id="PTHR46060:SF1">
    <property type="entry name" value="MARINER MOS1 TRANSPOSASE-LIKE PROTEIN"/>
    <property type="match status" value="1"/>
</dbReference>
<keyword evidence="2" id="KW-0489">Methyltransferase</keyword>
<dbReference type="Gene3D" id="3.30.420.10">
    <property type="entry name" value="Ribonuclease H-like superfamily/Ribonuclease H"/>
    <property type="match status" value="1"/>
</dbReference>
<dbReference type="GO" id="GO:0032259">
    <property type="term" value="P:methylation"/>
    <property type="evidence" value="ECO:0007669"/>
    <property type="project" value="UniProtKB-KW"/>
</dbReference>
<dbReference type="InterPro" id="IPR036397">
    <property type="entry name" value="RNaseH_sf"/>
</dbReference>
<evidence type="ECO:0000313" key="2">
    <source>
        <dbReference type="EMBL" id="KAG5305971.1"/>
    </source>
</evidence>
<dbReference type="EMBL" id="JAANIA010002986">
    <property type="protein sequence ID" value="KAG5305971.1"/>
    <property type="molecule type" value="Genomic_DNA"/>
</dbReference>
<dbReference type="GO" id="GO:0003676">
    <property type="term" value="F:nucleic acid binding"/>
    <property type="evidence" value="ECO:0007669"/>
    <property type="project" value="InterPro"/>
</dbReference>
<dbReference type="AlphaFoldDB" id="A0A836J6T5"/>
<dbReference type="GO" id="GO:0008168">
    <property type="term" value="F:methyltransferase activity"/>
    <property type="evidence" value="ECO:0007669"/>
    <property type="project" value="UniProtKB-KW"/>
</dbReference>